<evidence type="ECO:0000256" key="8">
    <source>
        <dbReference type="SAM" id="MobiDB-lite"/>
    </source>
</evidence>
<comment type="similarity">
    <text evidence="2">Belongs to the serine-aspartate repeat-containing protein (SDr) family.</text>
</comment>
<dbReference type="SUPFAM" id="SSF49478">
    <property type="entry name" value="Cna protein B-type domain"/>
    <property type="match status" value="2"/>
</dbReference>
<feature type="compositionally biased region" description="Basic and acidic residues" evidence="8">
    <location>
        <begin position="813"/>
        <end position="827"/>
    </location>
</feature>
<feature type="domain" description="SpaA-like prealbumin fold" evidence="10">
    <location>
        <begin position="1096"/>
        <end position="1172"/>
    </location>
</feature>
<evidence type="ECO:0000256" key="9">
    <source>
        <dbReference type="SAM" id="Phobius"/>
    </source>
</evidence>
<dbReference type="InterPro" id="IPR041171">
    <property type="entry name" value="SDR_Ig"/>
</dbReference>
<keyword evidence="7" id="KW-0175">Coiled coil</keyword>
<evidence type="ECO:0000256" key="7">
    <source>
        <dbReference type="SAM" id="Coils"/>
    </source>
</evidence>
<feature type="transmembrane region" description="Helical" evidence="9">
    <location>
        <begin position="2286"/>
        <end position="2306"/>
    </location>
</feature>
<feature type="region of interest" description="Disordered" evidence="8">
    <location>
        <begin position="371"/>
        <end position="436"/>
    </location>
</feature>
<keyword evidence="9" id="KW-1133">Transmembrane helix</keyword>
<dbReference type="OrthoDB" id="3268315at2"/>
<feature type="compositionally biased region" description="Basic and acidic residues" evidence="8">
    <location>
        <begin position="371"/>
        <end position="398"/>
    </location>
</feature>
<feature type="compositionally biased region" description="Basic and acidic residues" evidence="8">
    <location>
        <begin position="414"/>
        <end position="427"/>
    </location>
</feature>
<protein>
    <submittedName>
        <fullName evidence="12">Fibronectin-binding protein A</fullName>
    </submittedName>
</protein>
<dbReference type="GO" id="GO:0007155">
    <property type="term" value="P:cell adhesion"/>
    <property type="evidence" value="ECO:0007669"/>
    <property type="project" value="InterPro"/>
</dbReference>
<proteinExistence type="inferred from homology"/>
<keyword evidence="3" id="KW-0134">Cell wall</keyword>
<dbReference type="InterPro" id="IPR011252">
    <property type="entry name" value="Fibrogen-bd_dom1"/>
</dbReference>
<feature type="region of interest" description="Disordered" evidence="8">
    <location>
        <begin position="800"/>
        <end position="827"/>
    </location>
</feature>
<feature type="coiled-coil region" evidence="7">
    <location>
        <begin position="736"/>
        <end position="770"/>
    </location>
</feature>
<dbReference type="InterPro" id="IPR041033">
    <property type="entry name" value="SpaA_PFL_dom_1"/>
</dbReference>
<dbReference type="InterPro" id="IPR008966">
    <property type="entry name" value="Adhesion_dom_sf"/>
</dbReference>
<feature type="domain" description="SpaA-like prealbumin fold" evidence="10">
    <location>
        <begin position="1641"/>
        <end position="1736"/>
    </location>
</feature>
<evidence type="ECO:0000259" key="10">
    <source>
        <dbReference type="Pfam" id="PF17802"/>
    </source>
</evidence>
<evidence type="ECO:0000256" key="5">
    <source>
        <dbReference type="ARBA" id="ARBA00022729"/>
    </source>
</evidence>
<evidence type="ECO:0000256" key="2">
    <source>
        <dbReference type="ARBA" id="ARBA00007257"/>
    </source>
</evidence>
<keyword evidence="9" id="KW-0472">Membrane</keyword>
<keyword evidence="5" id="KW-0732">Signal</keyword>
<evidence type="ECO:0000313" key="12">
    <source>
        <dbReference type="EMBL" id="SUB57556.1"/>
    </source>
</evidence>
<keyword evidence="6" id="KW-0572">Peptidoglycan-anchor</keyword>
<keyword evidence="9" id="KW-0812">Transmembrane</keyword>
<dbReference type="RefSeq" id="WP_019035189.1">
    <property type="nucleotide sequence ID" value="NZ_UGSZ01000001.1"/>
</dbReference>
<evidence type="ECO:0000256" key="6">
    <source>
        <dbReference type="ARBA" id="ARBA00023088"/>
    </source>
</evidence>
<evidence type="ECO:0000259" key="11">
    <source>
        <dbReference type="Pfam" id="PF17961"/>
    </source>
</evidence>
<evidence type="ECO:0000313" key="13">
    <source>
        <dbReference type="Proteomes" id="UP000255517"/>
    </source>
</evidence>
<organism evidence="12 13">
    <name type="scientific">Peptoniphilus lacrimalis</name>
    <dbReference type="NCBI Taxonomy" id="33031"/>
    <lineage>
        <taxon>Bacteria</taxon>
        <taxon>Bacillati</taxon>
        <taxon>Bacillota</taxon>
        <taxon>Tissierellia</taxon>
        <taxon>Tissierellales</taxon>
        <taxon>Peptoniphilaceae</taxon>
        <taxon>Peptoniphilus</taxon>
    </lineage>
</organism>
<dbReference type="Proteomes" id="UP000255517">
    <property type="component" value="Unassembled WGS sequence"/>
</dbReference>
<dbReference type="STRING" id="1122949.GCA_000378725_01545"/>
<reference evidence="12 13" key="1">
    <citation type="submission" date="2018-06" db="EMBL/GenBank/DDBJ databases">
        <authorList>
            <consortium name="Pathogen Informatics"/>
            <person name="Doyle S."/>
        </authorList>
    </citation>
    <scope>NUCLEOTIDE SEQUENCE [LARGE SCALE GENOMIC DNA]</scope>
    <source>
        <strain evidence="12 13">NCTC13149</strain>
    </source>
</reference>
<dbReference type="Pfam" id="PF17961">
    <property type="entry name" value="Big_8"/>
    <property type="match status" value="1"/>
</dbReference>
<dbReference type="PANTHER" id="PTHR36108">
    <property type="entry name" value="COLOSSIN-B-RELATED"/>
    <property type="match status" value="1"/>
</dbReference>
<sequence>MEKLKKMFSFILAIVLVGQVFIEPVAGYERDDKDVHMEKNFTYLLEMNNKKIVEAREGVYKVDLKRINYDSGYNYALLISWIVNKNTAPGQVFSISLPNDLELNLNGKAQDERGTFLGQVVDGEKAIINLYYNNDKINFYLTEEGYEASKIRELFGTDILLNINARKEIDKTELIYEVESKEGFYYESSDLVDEIEYDKLFSTEDQVIIEEPQGVEIIEPQESTMKIEVKDENNENTIEEKPKFSIFTKNKKDYKNSKDVSDNSQELKTSSLLEPKKEKVIDSIIDNSEEVKNESLIEDKKVSDSIISKEEASESIVDSSDSIIQQGVSEDKNKILNSEKSSDELVIESNSKPITRNRNLDNESLDIEERPIKFEDAHKNEPKNYKNSLDRNDSKDLEDFNVTAEEQNQQNNLQEKENKEEISKQDTESLQIKNSTDIVPSPRKDLLLITRDARDNLLGVSELAKKRYIYTLRKTVDILDVKGMTRSEDRIVGNYLTDDEGKLVFPDLSDGRYTFIKEGEGPFGKNFTVKNGLVYYDGKNLAESIIDISPKSKAFQKIEEEQKDYKAKGGFSTIEIELVGKNGKVIDPTGAVYSLYKVGADVEEKIDTLTWSTPAKILDPKDILNKAINPLQIIEEPKVEIDRENNSEVTETYNTDAKLLKSEDSTSVDTLEPVEDEIKTNTKEVIQVTEGIYILKEDNPPLGYEKTRGSVELRVSKEAIDVNNLMETEDSSAEPKEELYLDKNIEENKIQEVEENTKDKNKEASNLIVEKTNRQIETSTKKSDEELVLSNEKIKEYSSKEEIVSENSTVEVSHNEKEDINQESETHNSIEEKINLEKTQPKKIIKRERFTLDTKVLEEATKLSSKVIKSESEKNPAELEIVYQAEPKLSTGTLKIETVDKAGNKLFYGGTSSAEIGNLRDAALNHDATYGVYKKNDQTVNYEPLNIYNKMVYDPNLKKEVPATENGQPVMVNYKNGKFGVISLDNLPEGEYVVKEIKSVFQYAFKNTAMKFTVGADGKITNFKDATVDLADYEQNQTIPSTGEVNRVKLTYNQKMDLDSKRLIAETEVHEVENANINEVSENQTTKTVAATYHKGNLRVKKIDKNGKPIEGVTLELHGHDANRILRIYRVTTDANGIAEFSDLNVPSYHLLKEVAAPKGYALPNHQWMIYFGEGTWVEFDKNHKPITEHIPLQISNNQVYATKVQLKPIIKLNPQETRQVVENDKYRPLIDGVTGASIAPKNWFQFLGINNPTGAPTEGTPEAETYWSANWNDPNYFTDGNYEKSFNASKDQLFYNTREALTKSTEDVNVYNFTITNKPRAKVTVNKKDEKGKILPGATFAIYKVNEDGSQTPMKKGLNDWTEVSGLDGKAIFDNIPEGNYVIKETKSPGGYSGDAREYKITVDGDANITFKDIVTEEETIYSGVEGFADYIEKNIFGGVKVQDRFLLSSKIVSVDKDNKKFTEIFYLSAKDMLKNEKDISLGDYNDSPRFSAWPYIAYNTGSIDSNHLGQTNTSATSIDNFTSYKILADATNPMPEDFNIDLSDRTKYEKINDYGPQDSITFKGIDSPKGFIVKIEGSYDGDKPILTQGALSYGENTSAYSHAGVKINKKEEDQTRQSQLDFDVTNTRDTATPLDNKGVIKLSKIEAGTSNLVGGAEFGLYVGKWDQIGERDEPFAKARTKDAQIGNETLNDGKLVNLKFQDIPPGTYTLKELRAPYGYEKTLHTWTVRVFPSGLTLISLNPTFEEDPTLEEPVNVNDKITVSDFKIKVDSTRPRTTIYPNINEFFEMTFKTKMANGIRRGNYFTIDLDEKLSLEGTLAQVDLPDMTLNGYVLATGEKLPGTNTVKYTFTEAVENIGDVTSDFTVALSPNRKVVLNDTKTTFTVNVAGKSFTTPDTFGIDYSGGYPQQFGGFYWLPDFNGSYPGTMTSLSTAFINKIDNENAEIQNIFYSRPVKNQVTARTFYFTRGKGVLGPNSKTSYELYVVNNPNFVPNHDITSADANNSDMSQTMPRSFAADLDDTANYTLIGSGTMPADGTIPIPAQYANSHLILKTVSPYDLKQERAYISVQNVGLYGGTYQYTQTVTTNIVTKPSKIFSQTDLTEGEVLAFNKKKDPMYFNLWKRDTKKEMINKGQVKFKMEVANDYPDSTPVPDDLKEITFDLSNQTLDPLSPLKIEIPAGMTGEYNLTETTAPKGYVVNGLSYRIKVDSKKRTVELISVKDSQGKPVEYKFKLTGAATESSLTATNPAPLYREQVDASGIIKVDTQIVSIDVFDPQGEFPRSGGFGTTLFYIGGIGLMTLAMIFIDKRKKLNEYMGKGGY</sequence>
<feature type="domain" description="SpaA-like prealbumin fold" evidence="10">
    <location>
        <begin position="1323"/>
        <end position="1413"/>
    </location>
</feature>
<evidence type="ECO:0000256" key="4">
    <source>
        <dbReference type="ARBA" id="ARBA00022525"/>
    </source>
</evidence>
<gene>
    <name evidence="12" type="primary">fnbA</name>
    <name evidence="12" type="ORF">NCTC13149_01400</name>
</gene>
<dbReference type="Gene3D" id="2.60.40.10">
    <property type="entry name" value="Immunoglobulins"/>
    <property type="match status" value="4"/>
</dbReference>
<feature type="domain" description="SDR-like Ig" evidence="11">
    <location>
        <begin position="1782"/>
        <end position="1879"/>
    </location>
</feature>
<feature type="domain" description="SpaA-like prealbumin fold" evidence="10">
    <location>
        <begin position="965"/>
        <end position="1021"/>
    </location>
</feature>
<dbReference type="Pfam" id="PF17802">
    <property type="entry name" value="SpaA"/>
    <property type="match status" value="4"/>
</dbReference>
<evidence type="ECO:0000256" key="1">
    <source>
        <dbReference type="ARBA" id="ARBA00004168"/>
    </source>
</evidence>
<dbReference type="SUPFAM" id="SSF49401">
    <property type="entry name" value="Bacterial adhesins"/>
    <property type="match status" value="1"/>
</dbReference>
<name>A0A379C7E7_9FIRM</name>
<keyword evidence="4" id="KW-0964">Secreted</keyword>
<accession>A0A379C7E7</accession>
<dbReference type="PANTHER" id="PTHR36108:SF13">
    <property type="entry name" value="COLOSSIN-B-RELATED"/>
    <property type="match status" value="1"/>
</dbReference>
<comment type="subcellular location">
    <subcellularLocation>
        <location evidence="1">Secreted</location>
        <location evidence="1">Cell wall</location>
        <topology evidence="1">Peptidoglycan-anchor</topology>
    </subcellularLocation>
</comment>
<dbReference type="Gene3D" id="2.60.40.1280">
    <property type="match status" value="1"/>
</dbReference>
<evidence type="ECO:0000256" key="3">
    <source>
        <dbReference type="ARBA" id="ARBA00022512"/>
    </source>
</evidence>
<dbReference type="InterPro" id="IPR013783">
    <property type="entry name" value="Ig-like_fold"/>
</dbReference>
<dbReference type="EMBL" id="UGSZ01000001">
    <property type="protein sequence ID" value="SUB57556.1"/>
    <property type="molecule type" value="Genomic_DNA"/>
</dbReference>